<organism evidence="9 10">
    <name type="scientific">Azotobacter chroococcum</name>
    <dbReference type="NCBI Taxonomy" id="353"/>
    <lineage>
        <taxon>Bacteria</taxon>
        <taxon>Pseudomonadati</taxon>
        <taxon>Pseudomonadota</taxon>
        <taxon>Gammaproteobacteria</taxon>
        <taxon>Pseudomonadales</taxon>
        <taxon>Pseudomonadaceae</taxon>
        <taxon>Azotobacter</taxon>
    </lineage>
</organism>
<reference evidence="9 10" key="1">
    <citation type="submission" date="2019-03" db="EMBL/GenBank/DDBJ databases">
        <title>Genomic Encyclopedia of Type Strains, Phase IV (KMG-IV): sequencing the most valuable type-strain genomes for metagenomic binning, comparative biology and taxonomic classification.</title>
        <authorList>
            <person name="Goeker M."/>
        </authorList>
    </citation>
    <scope>NUCLEOTIDE SEQUENCE [LARGE SCALE GENOMIC DNA]</scope>
    <source>
        <strain evidence="9 10">DSM 2286</strain>
    </source>
</reference>
<dbReference type="GO" id="GO:0016740">
    <property type="term" value="F:transferase activity"/>
    <property type="evidence" value="ECO:0007669"/>
    <property type="project" value="UniProtKB-KW"/>
</dbReference>
<dbReference type="InterPro" id="IPR005490">
    <property type="entry name" value="LD_TPept_cat_dom"/>
</dbReference>
<dbReference type="SUPFAM" id="SSF141523">
    <property type="entry name" value="L,D-transpeptidase catalytic domain-like"/>
    <property type="match status" value="1"/>
</dbReference>
<comment type="pathway">
    <text evidence="1 7">Cell wall biogenesis; peptidoglycan biosynthesis.</text>
</comment>
<evidence type="ECO:0000313" key="10">
    <source>
        <dbReference type="Proteomes" id="UP000295169"/>
    </source>
</evidence>
<feature type="domain" description="L,D-TPase catalytic" evidence="8">
    <location>
        <begin position="1"/>
        <end position="126"/>
    </location>
</feature>
<evidence type="ECO:0000256" key="7">
    <source>
        <dbReference type="PROSITE-ProRule" id="PRU01373"/>
    </source>
</evidence>
<evidence type="ECO:0000259" key="8">
    <source>
        <dbReference type="PROSITE" id="PS52029"/>
    </source>
</evidence>
<evidence type="ECO:0000256" key="3">
    <source>
        <dbReference type="ARBA" id="ARBA00022679"/>
    </source>
</evidence>
<evidence type="ECO:0000256" key="1">
    <source>
        <dbReference type="ARBA" id="ARBA00004752"/>
    </source>
</evidence>
<comment type="similarity">
    <text evidence="2">Belongs to the YkuD family.</text>
</comment>
<dbReference type="PANTHER" id="PTHR36699">
    <property type="entry name" value="LD-TRANSPEPTIDASE"/>
    <property type="match status" value="1"/>
</dbReference>
<evidence type="ECO:0000256" key="6">
    <source>
        <dbReference type="ARBA" id="ARBA00023316"/>
    </source>
</evidence>
<proteinExistence type="inferred from homology"/>
<keyword evidence="6 7" id="KW-0961">Cell wall biogenesis/degradation</keyword>
<dbReference type="PANTHER" id="PTHR36699:SF1">
    <property type="entry name" value="L,D-TRANSPEPTIDASE YAFK-RELATED"/>
    <property type="match status" value="1"/>
</dbReference>
<keyword evidence="4 7" id="KW-0133">Cell shape</keyword>
<dbReference type="InterPro" id="IPR038063">
    <property type="entry name" value="Transpep_catalytic_dom"/>
</dbReference>
<dbReference type="EMBL" id="SMMU01000001">
    <property type="protein sequence ID" value="TCL34592.1"/>
    <property type="molecule type" value="Genomic_DNA"/>
</dbReference>
<dbReference type="Proteomes" id="UP000295169">
    <property type="component" value="Unassembled WGS sequence"/>
</dbReference>
<feature type="active site" description="Proton donor/acceptor" evidence="7">
    <location>
        <position position="80"/>
    </location>
</feature>
<dbReference type="UniPathway" id="UPA00219"/>
<evidence type="ECO:0000256" key="2">
    <source>
        <dbReference type="ARBA" id="ARBA00005992"/>
    </source>
</evidence>
<evidence type="ECO:0000313" key="9">
    <source>
        <dbReference type="EMBL" id="TCL34592.1"/>
    </source>
</evidence>
<dbReference type="CDD" id="cd16913">
    <property type="entry name" value="YkuD_like"/>
    <property type="match status" value="1"/>
</dbReference>
<dbReference type="AlphaFoldDB" id="A0A4R1PSB1"/>
<dbReference type="PROSITE" id="PS52029">
    <property type="entry name" value="LD_TPASE"/>
    <property type="match status" value="1"/>
</dbReference>
<keyword evidence="5 7" id="KW-0573">Peptidoglycan synthesis</keyword>
<dbReference type="RefSeq" id="WP_131298111.1">
    <property type="nucleotide sequence ID" value="NZ_JBHLST010000028.1"/>
</dbReference>
<feature type="active site" description="Nucleophile" evidence="7">
    <location>
        <position position="102"/>
    </location>
</feature>
<protein>
    <submittedName>
        <fullName evidence="9">L,D-transpeptidase-like protein</fullName>
    </submittedName>
</protein>
<evidence type="ECO:0000256" key="5">
    <source>
        <dbReference type="ARBA" id="ARBA00022984"/>
    </source>
</evidence>
<dbReference type="Gene3D" id="2.40.440.10">
    <property type="entry name" value="L,D-transpeptidase catalytic domain-like"/>
    <property type="match status" value="1"/>
</dbReference>
<dbReference type="GO" id="GO:0004180">
    <property type="term" value="F:carboxypeptidase activity"/>
    <property type="evidence" value="ECO:0007669"/>
    <property type="project" value="UniProtKB-ARBA"/>
</dbReference>
<dbReference type="Pfam" id="PF03734">
    <property type="entry name" value="YkuD"/>
    <property type="match status" value="1"/>
</dbReference>
<comment type="caution">
    <text evidence="9">The sequence shown here is derived from an EMBL/GenBank/DDBJ whole genome shotgun (WGS) entry which is preliminary data.</text>
</comment>
<gene>
    <name evidence="9" type="ORF">EV691_10126</name>
</gene>
<accession>A0A4R1PSB1</accession>
<dbReference type="GO" id="GO:0008360">
    <property type="term" value="P:regulation of cell shape"/>
    <property type="evidence" value="ECO:0007669"/>
    <property type="project" value="UniProtKB-UniRule"/>
</dbReference>
<dbReference type="GO" id="GO:0009252">
    <property type="term" value="P:peptidoglycan biosynthetic process"/>
    <property type="evidence" value="ECO:0007669"/>
    <property type="project" value="UniProtKB-UniPathway"/>
</dbReference>
<keyword evidence="3" id="KW-0808">Transferase</keyword>
<evidence type="ECO:0000256" key="4">
    <source>
        <dbReference type="ARBA" id="ARBA00022960"/>
    </source>
</evidence>
<sequence>MLSASTCTWKRRHGMFRAPLQVGLSGAHAGAWAPSKSYRIDYRKADSGYYRALHISYPNAADTEAARKKGLSAGGATMIHGQRNGFGWIGKLHRLADWTLGCIAVTDRDMAELWRAVPDGTPIELKP</sequence>
<name>A0A4R1PSB1_9GAMM</name>
<dbReference type="GO" id="GO:0071555">
    <property type="term" value="P:cell wall organization"/>
    <property type="evidence" value="ECO:0007669"/>
    <property type="project" value="UniProtKB-UniRule"/>
</dbReference>